<reference evidence="1" key="1">
    <citation type="journal article" date="2021" name="Proc. Natl. Acad. Sci. U.S.A.">
        <title>A Catalog of Tens of Thousands of Viruses from Human Metagenomes Reveals Hidden Associations with Chronic Diseases.</title>
        <authorList>
            <person name="Tisza M.J."/>
            <person name="Buck C.B."/>
        </authorList>
    </citation>
    <scope>NUCLEOTIDE SEQUENCE</scope>
    <source>
        <strain evidence="1">CtqwO1</strain>
    </source>
</reference>
<proteinExistence type="predicted"/>
<name>A0A8S5QNX1_9CAUD</name>
<sequence>MAEECFKIDGVAIAAPETYKPVFSTTSTKSTKRDQALTMHNSVMGTIAGYDMTWGELTWTEIATILNALIDKKSFTFHHKDPRIPGKWIDASFYCSNYNMDAQTLEENVEKWTGLAINVRRMKKL</sequence>
<dbReference type="EMBL" id="BK015696">
    <property type="protein sequence ID" value="DAE20507.1"/>
    <property type="molecule type" value="Genomic_DNA"/>
</dbReference>
<organism evidence="1">
    <name type="scientific">Siphoviridae sp. ctqwO1</name>
    <dbReference type="NCBI Taxonomy" id="2826472"/>
    <lineage>
        <taxon>Viruses</taxon>
        <taxon>Duplodnaviria</taxon>
        <taxon>Heunggongvirae</taxon>
        <taxon>Uroviricota</taxon>
        <taxon>Caudoviricetes</taxon>
    </lineage>
</organism>
<accession>A0A8S5QNX1</accession>
<protein>
    <submittedName>
        <fullName evidence="1">Uncharacterized protein</fullName>
    </submittedName>
</protein>
<evidence type="ECO:0000313" key="1">
    <source>
        <dbReference type="EMBL" id="DAE20507.1"/>
    </source>
</evidence>